<gene>
    <name evidence="1" type="ORF">HAX54_009798</name>
</gene>
<sequence length="67" mass="7443">MTEIMKIYAKNVLGNTSLHRDEKLVSKQCDGGVCPYITDGMIMTEINTGRHEINWLVKASDGEIGLC</sequence>
<proteinExistence type="predicted"/>
<dbReference type="Proteomes" id="UP000823775">
    <property type="component" value="Unassembled WGS sequence"/>
</dbReference>
<keyword evidence="2" id="KW-1185">Reference proteome</keyword>
<evidence type="ECO:0000313" key="2">
    <source>
        <dbReference type="Proteomes" id="UP000823775"/>
    </source>
</evidence>
<organism evidence="1 2">
    <name type="scientific">Datura stramonium</name>
    <name type="common">Jimsonweed</name>
    <name type="synonym">Common thornapple</name>
    <dbReference type="NCBI Taxonomy" id="4076"/>
    <lineage>
        <taxon>Eukaryota</taxon>
        <taxon>Viridiplantae</taxon>
        <taxon>Streptophyta</taxon>
        <taxon>Embryophyta</taxon>
        <taxon>Tracheophyta</taxon>
        <taxon>Spermatophyta</taxon>
        <taxon>Magnoliopsida</taxon>
        <taxon>eudicotyledons</taxon>
        <taxon>Gunneridae</taxon>
        <taxon>Pentapetalae</taxon>
        <taxon>asterids</taxon>
        <taxon>lamiids</taxon>
        <taxon>Solanales</taxon>
        <taxon>Solanaceae</taxon>
        <taxon>Solanoideae</taxon>
        <taxon>Datureae</taxon>
        <taxon>Datura</taxon>
    </lineage>
</organism>
<accession>A0ABS8WZI6</accession>
<dbReference type="EMBL" id="JACEIK010015300">
    <property type="protein sequence ID" value="MCE3216966.1"/>
    <property type="molecule type" value="Genomic_DNA"/>
</dbReference>
<protein>
    <submittedName>
        <fullName evidence="1">Uncharacterized protein</fullName>
    </submittedName>
</protein>
<reference evidence="1 2" key="1">
    <citation type="journal article" date="2021" name="BMC Genomics">
        <title>Datura genome reveals duplications of psychoactive alkaloid biosynthetic genes and high mutation rate following tissue culture.</title>
        <authorList>
            <person name="Rajewski A."/>
            <person name="Carter-House D."/>
            <person name="Stajich J."/>
            <person name="Litt A."/>
        </authorList>
    </citation>
    <scope>NUCLEOTIDE SEQUENCE [LARGE SCALE GENOMIC DNA]</scope>
    <source>
        <strain evidence="1">AR-01</strain>
    </source>
</reference>
<name>A0ABS8WZI6_DATST</name>
<evidence type="ECO:0000313" key="1">
    <source>
        <dbReference type="EMBL" id="MCE3216966.1"/>
    </source>
</evidence>
<comment type="caution">
    <text evidence="1">The sequence shown here is derived from an EMBL/GenBank/DDBJ whole genome shotgun (WGS) entry which is preliminary data.</text>
</comment>